<keyword evidence="4" id="KW-1185">Reference proteome</keyword>
<feature type="compositionally biased region" description="Pro residues" evidence="1">
    <location>
        <begin position="411"/>
        <end position="422"/>
    </location>
</feature>
<feature type="compositionally biased region" description="Basic and acidic residues" evidence="1">
    <location>
        <begin position="330"/>
        <end position="342"/>
    </location>
</feature>
<feature type="compositionally biased region" description="Pro residues" evidence="1">
    <location>
        <begin position="454"/>
        <end position="463"/>
    </location>
</feature>
<feature type="compositionally biased region" description="Low complexity" evidence="1">
    <location>
        <begin position="241"/>
        <end position="251"/>
    </location>
</feature>
<dbReference type="RefSeq" id="XP_037222521.1">
    <property type="nucleotide sequence ID" value="XM_037362229.1"/>
</dbReference>
<feature type="compositionally biased region" description="Acidic residues" evidence="1">
    <location>
        <begin position="374"/>
        <end position="383"/>
    </location>
</feature>
<dbReference type="OrthoDB" id="2756128at2759"/>
<protein>
    <submittedName>
        <fullName evidence="3">Uncharacterized protein</fullName>
    </submittedName>
</protein>
<evidence type="ECO:0000313" key="4">
    <source>
        <dbReference type="Proteomes" id="UP000636479"/>
    </source>
</evidence>
<dbReference type="EMBL" id="JACAZF010000004">
    <property type="protein sequence ID" value="KAF7307502.1"/>
    <property type="molecule type" value="Genomic_DNA"/>
</dbReference>
<keyword evidence="2" id="KW-1133">Transmembrane helix</keyword>
<reference evidence="3" key="1">
    <citation type="submission" date="2020-05" db="EMBL/GenBank/DDBJ databases">
        <title>Mycena genomes resolve the evolution of fungal bioluminescence.</title>
        <authorList>
            <person name="Tsai I.J."/>
        </authorList>
    </citation>
    <scope>NUCLEOTIDE SEQUENCE</scope>
    <source>
        <strain evidence="3">171206Taipei</strain>
    </source>
</reference>
<feature type="compositionally biased region" description="Basic and acidic residues" evidence="1">
    <location>
        <begin position="157"/>
        <end position="172"/>
    </location>
</feature>
<feature type="compositionally biased region" description="Basic and acidic residues" evidence="1">
    <location>
        <begin position="549"/>
        <end position="566"/>
    </location>
</feature>
<evidence type="ECO:0000256" key="2">
    <source>
        <dbReference type="SAM" id="Phobius"/>
    </source>
</evidence>
<organism evidence="3 4">
    <name type="scientific">Mycena indigotica</name>
    <dbReference type="NCBI Taxonomy" id="2126181"/>
    <lineage>
        <taxon>Eukaryota</taxon>
        <taxon>Fungi</taxon>
        <taxon>Dikarya</taxon>
        <taxon>Basidiomycota</taxon>
        <taxon>Agaricomycotina</taxon>
        <taxon>Agaricomycetes</taxon>
        <taxon>Agaricomycetidae</taxon>
        <taxon>Agaricales</taxon>
        <taxon>Marasmiineae</taxon>
        <taxon>Mycenaceae</taxon>
        <taxon>Mycena</taxon>
    </lineage>
</organism>
<evidence type="ECO:0000256" key="1">
    <source>
        <dbReference type="SAM" id="MobiDB-lite"/>
    </source>
</evidence>
<feature type="region of interest" description="Disordered" evidence="1">
    <location>
        <begin position="513"/>
        <end position="566"/>
    </location>
</feature>
<comment type="caution">
    <text evidence="3">The sequence shown here is derived from an EMBL/GenBank/DDBJ whole genome shotgun (WGS) entry which is preliminary data.</text>
</comment>
<gene>
    <name evidence="3" type="ORF">MIND_00544700</name>
</gene>
<dbReference type="GeneID" id="59344745"/>
<dbReference type="Proteomes" id="UP000636479">
    <property type="component" value="Unassembled WGS sequence"/>
</dbReference>
<keyword evidence="2" id="KW-0812">Transmembrane</keyword>
<feature type="compositionally biased region" description="Basic and acidic residues" evidence="1">
    <location>
        <begin position="432"/>
        <end position="444"/>
    </location>
</feature>
<feature type="compositionally biased region" description="Basic residues" evidence="1">
    <location>
        <begin position="206"/>
        <end position="216"/>
    </location>
</feature>
<proteinExistence type="predicted"/>
<feature type="transmembrane region" description="Helical" evidence="2">
    <location>
        <begin position="126"/>
        <end position="147"/>
    </location>
</feature>
<feature type="region of interest" description="Disordered" evidence="1">
    <location>
        <begin position="154"/>
        <end position="501"/>
    </location>
</feature>
<evidence type="ECO:0000313" key="3">
    <source>
        <dbReference type="EMBL" id="KAF7307502.1"/>
    </source>
</evidence>
<name>A0A8H6W7B3_9AGAR</name>
<keyword evidence="2" id="KW-0472">Membrane</keyword>
<sequence length="566" mass="62331">MPPAVKQRRGWPPPLLAFLSAKTAGSSAMAMPVDEPPLVNVVALHRHRLPTPTDPAARRHVPPQYSPGRDGLWRRIDSYTLVGSTICDQTCKVTPTTIKETDTEFFNTIPSGWVRDTISTPARTSITVALSVSLAVFIFLTLIRCHFSLRKSHRRRRDLEKQKAIKRGDIHASTETLTPKPPTGPKSRKWMAKATERWRENARYLARQRRGRRTSRRGSTDSLSEPKLPTEPSTPRPASPSPSTTQTLSGPEEVEPSPEPTQAPALEPPAYLSPPQLKPSPAMDLRTILASDSPSIDTFPPYTPRPAPDESCDYFNPQPAVPPDNTAHLATDDKALLARLAERVSAPDMRAGSSRPTSSVPTQPTHVEPRAPPEDDLDYDFEGFEWSSTDPSFQPPPEQQAECSRSHSRPPSSPRLPSPPPAIDASSSFEKMQLERAYAAHDLDQNIDLGGPSMPLPSAPPPFNLEEGVVSVPSAPAFDEFDDDVYPEAGPSSPRAPPLQELEFEEDQLEYADEDELRNAATLQHDPDRHLQDPPLVTGKQEAELPEGENPRSLEHEAHDTGWDGG</sequence>
<dbReference type="AlphaFoldDB" id="A0A8H6W7B3"/>
<feature type="compositionally biased region" description="Polar residues" evidence="1">
    <location>
        <begin position="354"/>
        <end position="365"/>
    </location>
</feature>
<dbReference type="PRINTS" id="PR01217">
    <property type="entry name" value="PRICHEXTENSN"/>
</dbReference>
<accession>A0A8H6W7B3</accession>